<dbReference type="GO" id="GO:0003824">
    <property type="term" value="F:catalytic activity"/>
    <property type="evidence" value="ECO:0007669"/>
    <property type="project" value="InterPro"/>
</dbReference>
<reference evidence="6 7" key="1">
    <citation type="submission" date="2019-02" db="EMBL/GenBank/DDBJ databases">
        <title>Deep-cultivation of Planctomycetes and their phenomic and genomic characterization uncovers novel biology.</title>
        <authorList>
            <person name="Wiegand S."/>
            <person name="Jogler M."/>
            <person name="Boedeker C."/>
            <person name="Pinto D."/>
            <person name="Vollmers J."/>
            <person name="Rivas-Marin E."/>
            <person name="Kohn T."/>
            <person name="Peeters S.H."/>
            <person name="Heuer A."/>
            <person name="Rast P."/>
            <person name="Oberbeckmann S."/>
            <person name="Bunk B."/>
            <person name="Jeske O."/>
            <person name="Meyerdierks A."/>
            <person name="Storesund J.E."/>
            <person name="Kallscheuer N."/>
            <person name="Luecker S."/>
            <person name="Lage O.M."/>
            <person name="Pohl T."/>
            <person name="Merkel B.J."/>
            <person name="Hornburger P."/>
            <person name="Mueller R.-W."/>
            <person name="Bruemmer F."/>
            <person name="Labrenz M."/>
            <person name="Spormann A.M."/>
            <person name="Op den Camp H."/>
            <person name="Overmann J."/>
            <person name="Amann R."/>
            <person name="Jetten M.S.M."/>
            <person name="Mascher T."/>
            <person name="Medema M.H."/>
            <person name="Devos D.P."/>
            <person name="Kaster A.-K."/>
            <person name="Ovreas L."/>
            <person name="Rohde M."/>
            <person name="Galperin M.Y."/>
            <person name="Jogler C."/>
        </authorList>
    </citation>
    <scope>NUCLEOTIDE SEQUENCE [LARGE SCALE GENOMIC DNA]</scope>
    <source>
        <strain evidence="6 7">Pan44</strain>
    </source>
</reference>
<dbReference type="EMBL" id="CP036271">
    <property type="protein sequence ID" value="QDT54868.1"/>
    <property type="molecule type" value="Genomic_DNA"/>
</dbReference>
<dbReference type="SUPFAM" id="SSF81296">
    <property type="entry name" value="E set domains"/>
    <property type="match status" value="1"/>
</dbReference>
<dbReference type="Pfam" id="PF04349">
    <property type="entry name" value="MdoG"/>
    <property type="match status" value="1"/>
</dbReference>
<comment type="subcellular location">
    <subcellularLocation>
        <location evidence="1">Periplasm</location>
    </subcellularLocation>
</comment>
<evidence type="ECO:0000313" key="7">
    <source>
        <dbReference type="Proteomes" id="UP000315700"/>
    </source>
</evidence>
<dbReference type="InterPro" id="IPR011013">
    <property type="entry name" value="Gal_mutarotase_sf_dom"/>
</dbReference>
<proteinExistence type="inferred from homology"/>
<comment type="pathway">
    <text evidence="2">Glycan metabolism; osmoregulated periplasmic glucan (OPG) biosynthesis.</text>
</comment>
<dbReference type="Gene3D" id="2.70.98.10">
    <property type="match status" value="1"/>
</dbReference>
<name>A0A517SFH6_9PLAN</name>
<sequence length="520" mass="58230">MIALLLWTGVNAFPAPMQADDAARPAGIVGFDQVVEFARRTAAKPYASSPELPAGLKDMTYDLYKMISFDVKKPIWLNHKRPVWLETFHRGYVHQDRVSLNLIAEGKENHIPFTKDLFEYRQDARKLKIDGDLGFAGMRLVGTFPEYPERQEFVAFLGSSYFRARDAENVYGSSTRGLAIDIGLPKTEEFPIFREFWIVKPQPDDPDVTIYALLDSPSVAGAYHFVLTPGIQQTSLEVRATLFFRKAVEKVGFAPLTSMWMWGDGLAGPKGDPRPEVHDSDGLLMHAGDQWNWRAVSRQEYPSVVRMPYTDIRGFGVIQRDRNVDHYRDSEAMYHRRPSVWIEPQGNWGAGALELLELDAPHEGIDNIAVWWVPERVDQSGAPVNLQYRVSFFSGDPPGHNLGKAAAFRVLRHAPDSMNVEVDFAGTALAELPPDTELTVEVASVRAAVTSATCKKNDGGSWTANLAVQPTREGPIELRATVKSHGQALTETWSYLCPLNVPPVSIPPWRLKEMEGKVKE</sequence>
<keyword evidence="4" id="KW-0574">Periplasm</keyword>
<dbReference type="InterPro" id="IPR007444">
    <property type="entry name" value="Glucan_biosyn_MdoG_C"/>
</dbReference>
<dbReference type="KEGG" id="ccos:Pan44_29070"/>
<dbReference type="Gene3D" id="2.60.40.10">
    <property type="entry name" value="Immunoglobulins"/>
    <property type="match status" value="1"/>
</dbReference>
<dbReference type="UniPathway" id="UPA00637"/>
<dbReference type="GO" id="GO:0051274">
    <property type="term" value="P:beta-glucan biosynthetic process"/>
    <property type="evidence" value="ECO:0007669"/>
    <property type="project" value="TreeGrafter"/>
</dbReference>
<accession>A0A517SFH6</accession>
<dbReference type="SUPFAM" id="SSF74650">
    <property type="entry name" value="Galactose mutarotase-like"/>
    <property type="match status" value="1"/>
</dbReference>
<feature type="domain" description="Glucan biosynthesis periplasmic MdoG C-terminal" evidence="5">
    <location>
        <begin position="31"/>
        <end position="496"/>
    </location>
</feature>
<dbReference type="PIRSF" id="PIRSF006281">
    <property type="entry name" value="MdoG"/>
    <property type="match status" value="1"/>
</dbReference>
<comment type="similarity">
    <text evidence="3">Belongs to the OpgD/OpgG family.</text>
</comment>
<dbReference type="GO" id="GO:0030246">
    <property type="term" value="F:carbohydrate binding"/>
    <property type="evidence" value="ECO:0007669"/>
    <property type="project" value="InterPro"/>
</dbReference>
<protein>
    <submittedName>
        <fullName evidence="6">Glucans biosynthesis protein G</fullName>
    </submittedName>
</protein>
<dbReference type="InterPro" id="IPR014438">
    <property type="entry name" value="Glucan_biosyn_MdoG/MdoD"/>
</dbReference>
<evidence type="ECO:0000256" key="1">
    <source>
        <dbReference type="ARBA" id="ARBA00004418"/>
    </source>
</evidence>
<dbReference type="InParanoid" id="A0A517SFH6"/>
<dbReference type="Proteomes" id="UP000315700">
    <property type="component" value="Chromosome"/>
</dbReference>
<keyword evidence="7" id="KW-1185">Reference proteome</keyword>
<dbReference type="InterPro" id="IPR014756">
    <property type="entry name" value="Ig_E-set"/>
</dbReference>
<evidence type="ECO:0000256" key="2">
    <source>
        <dbReference type="ARBA" id="ARBA00005001"/>
    </source>
</evidence>
<dbReference type="FunCoup" id="A0A517SFH6">
    <property type="interactions" value="66"/>
</dbReference>
<dbReference type="PANTHER" id="PTHR30504">
    <property type="entry name" value="GLUCANS BIOSYNTHESIS PROTEIN"/>
    <property type="match status" value="1"/>
</dbReference>
<dbReference type="PANTHER" id="PTHR30504:SF2">
    <property type="entry name" value="GLUCANS BIOSYNTHESIS PROTEIN G"/>
    <property type="match status" value="1"/>
</dbReference>
<organism evidence="6 7">
    <name type="scientific">Caulifigura coniformis</name>
    <dbReference type="NCBI Taxonomy" id="2527983"/>
    <lineage>
        <taxon>Bacteria</taxon>
        <taxon>Pseudomonadati</taxon>
        <taxon>Planctomycetota</taxon>
        <taxon>Planctomycetia</taxon>
        <taxon>Planctomycetales</taxon>
        <taxon>Planctomycetaceae</taxon>
        <taxon>Caulifigura</taxon>
    </lineage>
</organism>
<gene>
    <name evidence="6" type="primary">mdoG</name>
    <name evidence="6" type="ORF">Pan44_29070</name>
</gene>
<evidence type="ECO:0000259" key="5">
    <source>
        <dbReference type="Pfam" id="PF04349"/>
    </source>
</evidence>
<dbReference type="GO" id="GO:0030288">
    <property type="term" value="C:outer membrane-bounded periplasmic space"/>
    <property type="evidence" value="ECO:0007669"/>
    <property type="project" value="TreeGrafter"/>
</dbReference>
<evidence type="ECO:0000313" key="6">
    <source>
        <dbReference type="EMBL" id="QDT54868.1"/>
    </source>
</evidence>
<evidence type="ECO:0000256" key="4">
    <source>
        <dbReference type="ARBA" id="ARBA00022764"/>
    </source>
</evidence>
<dbReference type="InterPro" id="IPR014718">
    <property type="entry name" value="GH-type_carb-bd"/>
</dbReference>
<dbReference type="InterPro" id="IPR013783">
    <property type="entry name" value="Ig-like_fold"/>
</dbReference>
<evidence type="ECO:0000256" key="3">
    <source>
        <dbReference type="ARBA" id="ARBA00009284"/>
    </source>
</evidence>
<dbReference type="AlphaFoldDB" id="A0A517SFH6"/>